<evidence type="ECO:0000256" key="3">
    <source>
        <dbReference type="ARBA" id="ARBA00022722"/>
    </source>
</evidence>
<dbReference type="OrthoDB" id="121656at2"/>
<organism evidence="8 9">
    <name type="scientific">Pedobacter cryotolerans</name>
    <dbReference type="NCBI Taxonomy" id="2571270"/>
    <lineage>
        <taxon>Bacteria</taxon>
        <taxon>Pseudomonadati</taxon>
        <taxon>Bacteroidota</taxon>
        <taxon>Sphingobacteriia</taxon>
        <taxon>Sphingobacteriales</taxon>
        <taxon>Sphingobacteriaceae</taxon>
        <taxon>Pedobacter</taxon>
    </lineage>
</organism>
<keyword evidence="3" id="KW-0540">Nuclease</keyword>
<comment type="caution">
    <text evidence="8">The sequence shown here is derived from an EMBL/GenBank/DDBJ whole genome shotgun (WGS) entry which is preliminary data.</text>
</comment>
<evidence type="ECO:0000256" key="1">
    <source>
        <dbReference type="ARBA" id="ARBA00006620"/>
    </source>
</evidence>
<dbReference type="GO" id="GO:0004519">
    <property type="term" value="F:endonuclease activity"/>
    <property type="evidence" value="ECO:0007669"/>
    <property type="project" value="UniProtKB-KW"/>
</dbReference>
<keyword evidence="9" id="KW-1185">Reference proteome</keyword>
<sequence length="75" mass="8519">MKIPRNLSGKELVKILEKFGYEVSRKKGSHVRLTHFQKGLHITIPMHNPLKLGTLSGILTDVSEQLNISKEEILK</sequence>
<reference evidence="8 9" key="1">
    <citation type="submission" date="2019-04" db="EMBL/GenBank/DDBJ databases">
        <title>Pedobacter sp. AR-2-6 sp. nov., isolated from Arctic soil.</title>
        <authorList>
            <person name="Dahal R.H."/>
            <person name="Kim D.-U."/>
        </authorList>
    </citation>
    <scope>NUCLEOTIDE SEQUENCE [LARGE SCALE GENOMIC DNA]</scope>
    <source>
        <strain evidence="8 9">AR-2-6</strain>
    </source>
</reference>
<dbReference type="Gene3D" id="3.30.920.30">
    <property type="entry name" value="Hypothetical protein"/>
    <property type="match status" value="1"/>
</dbReference>
<dbReference type="InterPro" id="IPR012933">
    <property type="entry name" value="HicA_mRNA_interferase"/>
</dbReference>
<dbReference type="Proteomes" id="UP000310477">
    <property type="component" value="Unassembled WGS sequence"/>
</dbReference>
<evidence type="ECO:0000256" key="2">
    <source>
        <dbReference type="ARBA" id="ARBA00022649"/>
    </source>
</evidence>
<dbReference type="RefSeq" id="WP_136877102.1">
    <property type="nucleotide sequence ID" value="NZ_SWBO01000005.1"/>
</dbReference>
<gene>
    <name evidence="8" type="ORF">FA045_10870</name>
</gene>
<evidence type="ECO:0000256" key="5">
    <source>
        <dbReference type="ARBA" id="ARBA00022801"/>
    </source>
</evidence>
<dbReference type="SUPFAM" id="SSF54786">
    <property type="entry name" value="YcfA/nrd intein domain"/>
    <property type="match status" value="1"/>
</dbReference>
<keyword evidence="4" id="KW-0255">Endonuclease</keyword>
<comment type="similarity">
    <text evidence="1">Belongs to the HicA mRNA interferase family.</text>
</comment>
<evidence type="ECO:0000313" key="9">
    <source>
        <dbReference type="Proteomes" id="UP000310477"/>
    </source>
</evidence>
<evidence type="ECO:0000256" key="6">
    <source>
        <dbReference type="ARBA" id="ARBA00022884"/>
    </source>
</evidence>
<protein>
    <submittedName>
        <fullName evidence="8">Type II toxin-antitoxin system HicA family toxin</fullName>
    </submittedName>
</protein>
<dbReference type="EMBL" id="SWBO01000005">
    <property type="protein sequence ID" value="TKB99938.1"/>
    <property type="molecule type" value="Genomic_DNA"/>
</dbReference>
<keyword evidence="7" id="KW-0346">Stress response</keyword>
<dbReference type="InterPro" id="IPR038570">
    <property type="entry name" value="HicA_sf"/>
</dbReference>
<keyword evidence="6" id="KW-0694">RNA-binding</keyword>
<keyword evidence="2" id="KW-1277">Toxin-antitoxin system</keyword>
<dbReference type="AlphaFoldDB" id="A0A4U1C5W5"/>
<dbReference type="GO" id="GO:0003729">
    <property type="term" value="F:mRNA binding"/>
    <property type="evidence" value="ECO:0007669"/>
    <property type="project" value="InterPro"/>
</dbReference>
<name>A0A4U1C5W5_9SPHI</name>
<evidence type="ECO:0000256" key="4">
    <source>
        <dbReference type="ARBA" id="ARBA00022759"/>
    </source>
</evidence>
<dbReference type="Pfam" id="PF07927">
    <property type="entry name" value="HicA_toxin"/>
    <property type="match status" value="1"/>
</dbReference>
<proteinExistence type="inferred from homology"/>
<evidence type="ECO:0000313" key="8">
    <source>
        <dbReference type="EMBL" id="TKB99938.1"/>
    </source>
</evidence>
<evidence type="ECO:0000256" key="7">
    <source>
        <dbReference type="ARBA" id="ARBA00023016"/>
    </source>
</evidence>
<accession>A0A4U1C5W5</accession>
<keyword evidence="5" id="KW-0378">Hydrolase</keyword>
<dbReference type="GO" id="GO:0016787">
    <property type="term" value="F:hydrolase activity"/>
    <property type="evidence" value="ECO:0007669"/>
    <property type="project" value="UniProtKB-KW"/>
</dbReference>